<dbReference type="Pfam" id="PF02743">
    <property type="entry name" value="dCache_1"/>
    <property type="match status" value="1"/>
</dbReference>
<protein>
    <submittedName>
        <fullName evidence="14">Methyl-accepting chemotaxis protein domain-containing protein</fullName>
    </submittedName>
</protein>
<evidence type="ECO:0000256" key="1">
    <source>
        <dbReference type="ARBA" id="ARBA00004651"/>
    </source>
</evidence>
<accession>A0A2X4WG60</accession>
<gene>
    <name evidence="14" type="primary">mcpC_2</name>
    <name evidence="14" type="ORF">NCTC4824_04275</name>
</gene>
<evidence type="ECO:0000256" key="2">
    <source>
        <dbReference type="ARBA" id="ARBA00022475"/>
    </source>
</evidence>
<dbReference type="SMART" id="SM00304">
    <property type="entry name" value="HAMP"/>
    <property type="match status" value="1"/>
</dbReference>
<feature type="transmembrane region" description="Helical" evidence="11">
    <location>
        <begin position="290"/>
        <end position="309"/>
    </location>
</feature>
<dbReference type="KEGG" id="blen:NCTC4824_04275"/>
<dbReference type="Gene3D" id="3.30.450.20">
    <property type="entry name" value="PAS domain"/>
    <property type="match status" value="2"/>
</dbReference>
<keyword evidence="5 11" id="KW-0812">Transmembrane</keyword>
<evidence type="ECO:0000313" key="14">
    <source>
        <dbReference type="EMBL" id="SQI63747.1"/>
    </source>
</evidence>
<dbReference type="GO" id="GO:0007165">
    <property type="term" value="P:signal transduction"/>
    <property type="evidence" value="ECO:0007669"/>
    <property type="project" value="UniProtKB-KW"/>
</dbReference>
<dbReference type="CDD" id="cd12913">
    <property type="entry name" value="PDC1_MCP_like"/>
    <property type="match status" value="1"/>
</dbReference>
<dbReference type="SUPFAM" id="SSF103190">
    <property type="entry name" value="Sensory domain-like"/>
    <property type="match status" value="1"/>
</dbReference>
<keyword evidence="3" id="KW-0488">Methylation</keyword>
<sequence>MSMFKSVKTKIIVTVFILMILMATTIIMISGQQNKKSTEANLIKQSEEMVGELNNSIQYFLGQYERSLEQASNSATLREYAVNTLNDPKQEKLFIGELEDMFSQYIDTYKESSSVFLSLPNKHTRIIPYADMSDLDPLTRTWYQIAMENTAQVNWTSPYIDKATGDFVITASKAVVADDKVVGVTGVDINLNTLTEKISANNLAYGGYPFIFDAEGMAVAYPVNKGENLTNLRFIADMYGEQESGEIEYELDGQNRINIFQTTPDFGWKIGASYDKKEIDKIVTATQTKLIWVMLISEIITFFVLYILISRLIKPLDKLKASMDIVSEGDLTVRSDIKSKDEFGQLANNFNLMMDNMKSLITMVNHSVGNVRESAESLSAASEETNAASEEMAIAVNEIAQGASRSAEDAEQVSENSHLLGAQLNEINEKTTNMAETANQVNEMNTIGQEQMQQLKASFNDWKGNLQTMSTAVGQLNHKVHAIGIVMETITEISSQTNLLALNASIEAARAGEQGKGFAVVAEEVRKLAEQSARSTEEVKNTVQELQSGSQQVSKQMLETSENFQQQETVVENTEVTFGEISKLLQEMQTSIDLVFSEVQRVNSYKEEVDNTIQTMAATSEETAAACEQVSASTDEQLRAIQSVAKSAEQLTDLSHELHDSINHFKI</sequence>
<feature type="domain" description="Methyl-accepting transducer" evidence="12">
    <location>
        <begin position="381"/>
        <end position="631"/>
    </location>
</feature>
<dbReference type="PANTHER" id="PTHR32089:SF114">
    <property type="entry name" value="METHYL-ACCEPTING CHEMOTAXIS PROTEIN MCPB"/>
    <property type="match status" value="1"/>
</dbReference>
<keyword evidence="15" id="KW-1185">Reference proteome</keyword>
<name>A0A2X4WG60_LEDLE</name>
<evidence type="ECO:0000256" key="5">
    <source>
        <dbReference type="ARBA" id="ARBA00022692"/>
    </source>
</evidence>
<evidence type="ECO:0000259" key="12">
    <source>
        <dbReference type="PROSITE" id="PS50111"/>
    </source>
</evidence>
<comment type="subcellular location">
    <subcellularLocation>
        <location evidence="1">Cell membrane</location>
        <topology evidence="1">Multi-pass membrane protein</topology>
    </subcellularLocation>
</comment>
<evidence type="ECO:0000256" key="8">
    <source>
        <dbReference type="ARBA" id="ARBA00023224"/>
    </source>
</evidence>
<dbReference type="InterPro" id="IPR003660">
    <property type="entry name" value="HAMP_dom"/>
</dbReference>
<dbReference type="RefSeq" id="WP_066144654.1">
    <property type="nucleotide sequence ID" value="NZ_CBCSGM010000005.1"/>
</dbReference>
<evidence type="ECO:0000256" key="6">
    <source>
        <dbReference type="ARBA" id="ARBA00022989"/>
    </source>
</evidence>
<dbReference type="InterPro" id="IPR033479">
    <property type="entry name" value="dCache_1"/>
</dbReference>
<dbReference type="InterPro" id="IPR004089">
    <property type="entry name" value="MCPsignal_dom"/>
</dbReference>
<evidence type="ECO:0000256" key="9">
    <source>
        <dbReference type="ARBA" id="ARBA00029447"/>
    </source>
</evidence>
<dbReference type="SMART" id="SM00283">
    <property type="entry name" value="MA"/>
    <property type="match status" value="1"/>
</dbReference>
<keyword evidence="2" id="KW-1003">Cell membrane</keyword>
<evidence type="ECO:0000256" key="11">
    <source>
        <dbReference type="SAM" id="Phobius"/>
    </source>
</evidence>
<reference evidence="14 15" key="1">
    <citation type="submission" date="2018-06" db="EMBL/GenBank/DDBJ databases">
        <authorList>
            <consortium name="Pathogen Informatics"/>
            <person name="Doyle S."/>
        </authorList>
    </citation>
    <scope>NUCLEOTIDE SEQUENCE [LARGE SCALE GENOMIC DNA]</scope>
    <source>
        <strain evidence="14 15">NCTC4824</strain>
    </source>
</reference>
<dbReference type="Proteomes" id="UP000249134">
    <property type="component" value="Chromosome 1"/>
</dbReference>
<keyword evidence="8 10" id="KW-0807">Transducer</keyword>
<dbReference type="SUPFAM" id="SSF58104">
    <property type="entry name" value="Methyl-accepting chemotaxis protein (MCP) signaling domain"/>
    <property type="match status" value="1"/>
</dbReference>
<dbReference type="GO" id="GO:0006935">
    <property type="term" value="P:chemotaxis"/>
    <property type="evidence" value="ECO:0007669"/>
    <property type="project" value="UniProtKB-KW"/>
</dbReference>
<evidence type="ECO:0000256" key="7">
    <source>
        <dbReference type="ARBA" id="ARBA00023136"/>
    </source>
</evidence>
<dbReference type="STRING" id="1348624.GCA_001591545_03259"/>
<dbReference type="Gene3D" id="1.10.8.500">
    <property type="entry name" value="HAMP domain in histidine kinase"/>
    <property type="match status" value="1"/>
</dbReference>
<dbReference type="PROSITE" id="PS50111">
    <property type="entry name" value="CHEMOTAXIS_TRANSDUC_2"/>
    <property type="match status" value="1"/>
</dbReference>
<comment type="similarity">
    <text evidence="9">Belongs to the methyl-accepting chemotaxis (MCP) protein family.</text>
</comment>
<proteinExistence type="inferred from homology"/>
<dbReference type="PROSITE" id="PS50885">
    <property type="entry name" value="HAMP"/>
    <property type="match status" value="1"/>
</dbReference>
<dbReference type="AlphaFoldDB" id="A0A2X4WG60"/>
<feature type="transmembrane region" description="Helical" evidence="11">
    <location>
        <begin position="12"/>
        <end position="31"/>
    </location>
</feature>
<feature type="domain" description="HAMP" evidence="13">
    <location>
        <begin position="310"/>
        <end position="362"/>
    </location>
</feature>
<dbReference type="CDD" id="cd12912">
    <property type="entry name" value="PDC2_MCP_like"/>
    <property type="match status" value="1"/>
</dbReference>
<keyword evidence="7 11" id="KW-0472">Membrane</keyword>
<evidence type="ECO:0000259" key="13">
    <source>
        <dbReference type="PROSITE" id="PS50885"/>
    </source>
</evidence>
<dbReference type="CDD" id="cd06225">
    <property type="entry name" value="HAMP"/>
    <property type="match status" value="1"/>
</dbReference>
<keyword evidence="6 11" id="KW-1133">Transmembrane helix</keyword>
<evidence type="ECO:0000313" key="15">
    <source>
        <dbReference type="Proteomes" id="UP000249134"/>
    </source>
</evidence>
<dbReference type="InterPro" id="IPR029151">
    <property type="entry name" value="Sensor-like_sf"/>
</dbReference>
<dbReference type="Pfam" id="PF00672">
    <property type="entry name" value="HAMP"/>
    <property type="match status" value="1"/>
</dbReference>
<evidence type="ECO:0000256" key="3">
    <source>
        <dbReference type="ARBA" id="ARBA00022481"/>
    </source>
</evidence>
<dbReference type="Pfam" id="PF00015">
    <property type="entry name" value="MCPsignal"/>
    <property type="match status" value="1"/>
</dbReference>
<dbReference type="EMBL" id="LS483476">
    <property type="protein sequence ID" value="SQI63747.1"/>
    <property type="molecule type" value="Genomic_DNA"/>
</dbReference>
<evidence type="ECO:0000256" key="4">
    <source>
        <dbReference type="ARBA" id="ARBA00022500"/>
    </source>
</evidence>
<dbReference type="PANTHER" id="PTHR32089">
    <property type="entry name" value="METHYL-ACCEPTING CHEMOTAXIS PROTEIN MCPB"/>
    <property type="match status" value="1"/>
</dbReference>
<dbReference type="Gene3D" id="1.10.287.950">
    <property type="entry name" value="Methyl-accepting chemotaxis protein"/>
    <property type="match status" value="1"/>
</dbReference>
<dbReference type="GO" id="GO:0005886">
    <property type="term" value="C:plasma membrane"/>
    <property type="evidence" value="ECO:0007669"/>
    <property type="project" value="UniProtKB-SubCell"/>
</dbReference>
<keyword evidence="4" id="KW-0145">Chemotaxis</keyword>
<organism evidence="14 15">
    <name type="scientific">Lederbergia lenta</name>
    <name type="common">Bacillus lentus</name>
    <dbReference type="NCBI Taxonomy" id="1467"/>
    <lineage>
        <taxon>Bacteria</taxon>
        <taxon>Bacillati</taxon>
        <taxon>Bacillota</taxon>
        <taxon>Bacilli</taxon>
        <taxon>Bacillales</taxon>
        <taxon>Bacillaceae</taxon>
        <taxon>Lederbergia</taxon>
    </lineage>
</organism>
<evidence type="ECO:0000256" key="10">
    <source>
        <dbReference type="PROSITE-ProRule" id="PRU00284"/>
    </source>
</evidence>